<evidence type="ECO:0000256" key="1">
    <source>
        <dbReference type="SAM" id="MobiDB-lite"/>
    </source>
</evidence>
<proteinExistence type="predicted"/>
<organism evidence="3 4">
    <name type="scientific">Mycena albidolilacea</name>
    <dbReference type="NCBI Taxonomy" id="1033008"/>
    <lineage>
        <taxon>Eukaryota</taxon>
        <taxon>Fungi</taxon>
        <taxon>Dikarya</taxon>
        <taxon>Basidiomycota</taxon>
        <taxon>Agaricomycotina</taxon>
        <taxon>Agaricomycetes</taxon>
        <taxon>Agaricomycetidae</taxon>
        <taxon>Agaricales</taxon>
        <taxon>Marasmiineae</taxon>
        <taxon>Mycenaceae</taxon>
        <taxon>Mycena</taxon>
    </lineage>
</organism>
<sequence length="435" mass="46725">MAMPPYRRTATEFLSSGLRVEDYVRSILDRIALRDSAVQAWAFLDPEYVLSEARRLDAIPLEQRGPLHGVPVGVKDIFYTKDMPTQHNSSLYKDHAPGVDAALITLLRSAGALIFGKTTTTEFASVTTGTKTKNPHGPARTPGGSSSGSGAAVADFQCPISLGTQTIGSIIRPASFNGVFGFKPTWGAISREGVKICSLNFDTMGFFARSVADLELLADAAGLEDDERPIAPFTIEGKKFAVCKTHVWSQAGPGTANALNMAVKLLRDQGASVEELELPEEFASVRPSHLQVFECDARSTFMNEYIRAKDQLDPTLVSFVENASKISHRDHLTALDNLAQLRPKMDLIASRFDAIVAPSVVDEAPEGLASTGNAALCGTWTALHVPVVNVPGFVGDHGMPIGLSLVTGRYEDRRLLKVAAAVAVVFEGGGWKSNL</sequence>
<protein>
    <submittedName>
        <fullName evidence="3">Glutamyl-tRNA amidotransferase subunit A</fullName>
    </submittedName>
</protein>
<dbReference type="Pfam" id="PF01425">
    <property type="entry name" value="Amidase"/>
    <property type="match status" value="1"/>
</dbReference>
<comment type="caution">
    <text evidence="3">The sequence shown here is derived from an EMBL/GenBank/DDBJ whole genome shotgun (WGS) entry which is preliminary data.</text>
</comment>
<feature type="domain" description="Amidase" evidence="2">
    <location>
        <begin position="23"/>
        <end position="416"/>
    </location>
</feature>
<evidence type="ECO:0000259" key="2">
    <source>
        <dbReference type="Pfam" id="PF01425"/>
    </source>
</evidence>
<name>A0AAD7EY40_9AGAR</name>
<dbReference type="Gene3D" id="3.90.1300.10">
    <property type="entry name" value="Amidase signature (AS) domain"/>
    <property type="match status" value="1"/>
</dbReference>
<dbReference type="AlphaFoldDB" id="A0AAD7EY40"/>
<dbReference type="InterPro" id="IPR036928">
    <property type="entry name" value="AS_sf"/>
</dbReference>
<dbReference type="SUPFAM" id="SSF75304">
    <property type="entry name" value="Amidase signature (AS) enzymes"/>
    <property type="match status" value="1"/>
</dbReference>
<dbReference type="Proteomes" id="UP001218218">
    <property type="component" value="Unassembled WGS sequence"/>
</dbReference>
<dbReference type="EMBL" id="JARIHO010000009">
    <property type="protein sequence ID" value="KAJ7355533.1"/>
    <property type="molecule type" value="Genomic_DNA"/>
</dbReference>
<dbReference type="InterPro" id="IPR023631">
    <property type="entry name" value="Amidase_dom"/>
</dbReference>
<feature type="region of interest" description="Disordered" evidence="1">
    <location>
        <begin position="127"/>
        <end position="150"/>
    </location>
</feature>
<evidence type="ECO:0000313" key="4">
    <source>
        <dbReference type="Proteomes" id="UP001218218"/>
    </source>
</evidence>
<evidence type="ECO:0000313" key="3">
    <source>
        <dbReference type="EMBL" id="KAJ7355533.1"/>
    </source>
</evidence>
<reference evidence="3" key="1">
    <citation type="submission" date="2023-03" db="EMBL/GenBank/DDBJ databases">
        <title>Massive genome expansion in bonnet fungi (Mycena s.s.) driven by repeated elements and novel gene families across ecological guilds.</title>
        <authorList>
            <consortium name="Lawrence Berkeley National Laboratory"/>
            <person name="Harder C.B."/>
            <person name="Miyauchi S."/>
            <person name="Viragh M."/>
            <person name="Kuo A."/>
            <person name="Thoen E."/>
            <person name="Andreopoulos B."/>
            <person name="Lu D."/>
            <person name="Skrede I."/>
            <person name="Drula E."/>
            <person name="Henrissat B."/>
            <person name="Morin E."/>
            <person name="Kohler A."/>
            <person name="Barry K."/>
            <person name="LaButti K."/>
            <person name="Morin E."/>
            <person name="Salamov A."/>
            <person name="Lipzen A."/>
            <person name="Mereny Z."/>
            <person name="Hegedus B."/>
            <person name="Baldrian P."/>
            <person name="Stursova M."/>
            <person name="Weitz H."/>
            <person name="Taylor A."/>
            <person name="Grigoriev I.V."/>
            <person name="Nagy L.G."/>
            <person name="Martin F."/>
            <person name="Kauserud H."/>
        </authorList>
    </citation>
    <scope>NUCLEOTIDE SEQUENCE</scope>
    <source>
        <strain evidence="3">CBHHK002</strain>
    </source>
</reference>
<gene>
    <name evidence="3" type="ORF">DFH08DRAFT_852732</name>
</gene>
<accession>A0AAD7EY40</accession>
<keyword evidence="4" id="KW-1185">Reference proteome</keyword>
<dbReference type="PANTHER" id="PTHR42678">
    <property type="entry name" value="AMIDASE"/>
    <property type="match status" value="1"/>
</dbReference>
<dbReference type="PANTHER" id="PTHR42678:SF2">
    <property type="entry name" value="AMIDASE FAMILY PROTEIN (AFU_ORTHOLOGUE AFUA_6G14410)"/>
    <property type="match status" value="1"/>
</dbReference>